<dbReference type="Pfam" id="PF22591">
    <property type="entry name" value="eIF3a_PCI_TPR-like"/>
    <property type="match status" value="1"/>
</dbReference>
<evidence type="ECO:0000256" key="3">
    <source>
        <dbReference type="RuleBase" id="RU362118"/>
    </source>
</evidence>
<feature type="domain" description="eIF3a PCI" evidence="4">
    <location>
        <begin position="2"/>
        <end position="88"/>
    </location>
</feature>
<dbReference type="Pfam" id="PF01053">
    <property type="entry name" value="Cys_Met_Meta_PP"/>
    <property type="match status" value="1"/>
</dbReference>
<gene>
    <name evidence="5" type="ORF">PSTG_03788</name>
</gene>
<proteinExistence type="inferred from homology"/>
<reference evidence="6" key="1">
    <citation type="submission" date="2014-03" db="EMBL/GenBank/DDBJ databases">
        <title>The Genome Sequence of Puccinia striiformis f. sp. tritici PST-78.</title>
        <authorList>
            <consortium name="The Broad Institute Genome Sequencing Platform"/>
            <person name="Cuomo C."/>
            <person name="Hulbert S."/>
            <person name="Chen X."/>
            <person name="Walker B."/>
            <person name="Young S.K."/>
            <person name="Zeng Q."/>
            <person name="Gargeya S."/>
            <person name="Fitzgerald M."/>
            <person name="Haas B."/>
            <person name="Abouelleil A."/>
            <person name="Alvarado L."/>
            <person name="Arachchi H.M."/>
            <person name="Berlin A.M."/>
            <person name="Chapman S.B."/>
            <person name="Goldberg J."/>
            <person name="Griggs A."/>
            <person name="Gujja S."/>
            <person name="Hansen M."/>
            <person name="Howarth C."/>
            <person name="Imamovic A."/>
            <person name="Larimer J."/>
            <person name="McCowan C."/>
            <person name="Montmayeur A."/>
            <person name="Murphy C."/>
            <person name="Neiman D."/>
            <person name="Pearson M."/>
            <person name="Priest M."/>
            <person name="Roberts A."/>
            <person name="Saif S."/>
            <person name="Shea T."/>
            <person name="Sisk P."/>
            <person name="Sykes S."/>
            <person name="Wortman J."/>
            <person name="Nusbaum C."/>
            <person name="Birren B."/>
        </authorList>
    </citation>
    <scope>NUCLEOTIDE SEQUENCE [LARGE SCALE GENOMIC DNA]</scope>
    <source>
        <strain evidence="6">race PST-78</strain>
    </source>
</reference>
<dbReference type="GO" id="GO:0030170">
    <property type="term" value="F:pyridoxal phosphate binding"/>
    <property type="evidence" value="ECO:0007669"/>
    <property type="project" value="InterPro"/>
</dbReference>
<dbReference type="Proteomes" id="UP000054564">
    <property type="component" value="Unassembled WGS sequence"/>
</dbReference>
<name>A0A0L0VVB3_9BASI</name>
<sequence>MSALALISEIFSSKRFRQTPLSALEPIMLRFINLSVLLRKTRNVKEGLHMYKNVAQKTSVSSVEMVVQHFITKSKEKLVKALAKVDEIEGIFSSAKTIPCGLSSHFSSSPYKLPTKVPIFVALTLLQSETHQQIPRCPNLTGSPLTRAIHSKGSSLQDLTVGSFGAAVGLDITVSTTFRTQPPSDLVALQLKLGELNAHTGLSSTNPNLPGSAVSVHSSRSPSENYLATSLQAYMRTSHLVLSQTEKRVRSILNGDALVYSSGLSAAFAALMLLSPYVIAILDGYRGCHELRGMGQKNSVEVKVIDLDDCYPLPESGLRVLVRLETPVNPTGKCRDIQSYVRKVRQCAGGLELLVDSTLVPPPLSNPFAFTADVVLYSGSKYFGGHSDTLCGILVTHKSNPARWRRLWSDRTHLGMLPGSLESWLLLRSVKTLQLRVIHQADTATRLAVWLNSLTERDYRSDTDLDETRRLVSRVWHSSFQDGRRWVGFDPQTNKPRQIQTHFLICLHQLITHRHTKVHPI</sequence>
<dbReference type="InterPro" id="IPR015424">
    <property type="entry name" value="PyrdxlP-dep_Trfase"/>
</dbReference>
<dbReference type="AlphaFoldDB" id="A0A0L0VVB3"/>
<dbReference type="InterPro" id="IPR015421">
    <property type="entry name" value="PyrdxlP-dep_Trfase_major"/>
</dbReference>
<evidence type="ECO:0000256" key="2">
    <source>
        <dbReference type="ARBA" id="ARBA00022898"/>
    </source>
</evidence>
<dbReference type="EMBL" id="AJIL01000019">
    <property type="protein sequence ID" value="KNF03201.1"/>
    <property type="molecule type" value="Genomic_DNA"/>
</dbReference>
<organism evidence="5 6">
    <name type="scientific">Puccinia striiformis f. sp. tritici PST-78</name>
    <dbReference type="NCBI Taxonomy" id="1165861"/>
    <lineage>
        <taxon>Eukaryota</taxon>
        <taxon>Fungi</taxon>
        <taxon>Dikarya</taxon>
        <taxon>Basidiomycota</taxon>
        <taxon>Pucciniomycotina</taxon>
        <taxon>Pucciniomycetes</taxon>
        <taxon>Pucciniales</taxon>
        <taxon>Pucciniaceae</taxon>
        <taxon>Puccinia</taxon>
    </lineage>
</organism>
<dbReference type="InterPro" id="IPR054711">
    <property type="entry name" value="eIF3a_PCI_TPR-like"/>
</dbReference>
<evidence type="ECO:0000313" key="5">
    <source>
        <dbReference type="EMBL" id="KNF03201.1"/>
    </source>
</evidence>
<dbReference type="PANTHER" id="PTHR11808">
    <property type="entry name" value="TRANS-SULFURATION ENZYME FAMILY MEMBER"/>
    <property type="match status" value="1"/>
</dbReference>
<comment type="cofactor">
    <cofactor evidence="1 3">
        <name>pyridoxal 5'-phosphate</name>
        <dbReference type="ChEBI" id="CHEBI:597326"/>
    </cofactor>
</comment>
<dbReference type="PANTHER" id="PTHR11808:SF35">
    <property type="entry name" value="CYSTATHIONINE GAMMA-SYNTHASE (AFU_ORTHOLOGUE AFUA_7G01590)"/>
    <property type="match status" value="1"/>
</dbReference>
<keyword evidence="6" id="KW-1185">Reference proteome</keyword>
<dbReference type="GO" id="GO:0016846">
    <property type="term" value="F:carbon-sulfur lyase activity"/>
    <property type="evidence" value="ECO:0007669"/>
    <property type="project" value="TreeGrafter"/>
</dbReference>
<dbReference type="STRING" id="1165861.A0A0L0VVB3"/>
<evidence type="ECO:0000259" key="4">
    <source>
        <dbReference type="Pfam" id="PF22591"/>
    </source>
</evidence>
<accession>A0A0L0VVB3</accession>
<keyword evidence="2 3" id="KW-0663">Pyridoxal phosphate</keyword>
<dbReference type="InterPro" id="IPR000277">
    <property type="entry name" value="Cys/Met-Metab_PyrdxlP-dep_enz"/>
</dbReference>
<evidence type="ECO:0000313" key="6">
    <source>
        <dbReference type="Proteomes" id="UP000054564"/>
    </source>
</evidence>
<dbReference type="Gene3D" id="3.40.640.10">
    <property type="entry name" value="Type I PLP-dependent aspartate aminotransferase-like (Major domain)"/>
    <property type="match status" value="1"/>
</dbReference>
<dbReference type="GO" id="GO:0019346">
    <property type="term" value="P:transsulfuration"/>
    <property type="evidence" value="ECO:0007669"/>
    <property type="project" value="InterPro"/>
</dbReference>
<dbReference type="GO" id="GO:0005737">
    <property type="term" value="C:cytoplasm"/>
    <property type="evidence" value="ECO:0007669"/>
    <property type="project" value="TreeGrafter"/>
</dbReference>
<comment type="similarity">
    <text evidence="3">Belongs to the trans-sulfuration enzymes family.</text>
</comment>
<protein>
    <recommendedName>
        <fullName evidence="4">eIF3a PCI domain-containing protein</fullName>
    </recommendedName>
</protein>
<evidence type="ECO:0000256" key="1">
    <source>
        <dbReference type="ARBA" id="ARBA00001933"/>
    </source>
</evidence>
<comment type="caution">
    <text evidence="5">The sequence shown here is derived from an EMBL/GenBank/DDBJ whole genome shotgun (WGS) entry which is preliminary data.</text>
</comment>
<dbReference type="OrthoDB" id="3512640at2759"/>
<dbReference type="SUPFAM" id="SSF53383">
    <property type="entry name" value="PLP-dependent transferases"/>
    <property type="match status" value="1"/>
</dbReference>